<dbReference type="InterPro" id="IPR009248">
    <property type="entry name" value="SbmA_BacA"/>
</dbReference>
<dbReference type="Gene3D" id="1.20.1560.10">
    <property type="entry name" value="ABC transporter type 1, transmembrane domain"/>
    <property type="match status" value="1"/>
</dbReference>
<dbReference type="InterPro" id="IPR050835">
    <property type="entry name" value="ABC_transporter_sub-D"/>
</dbReference>
<feature type="transmembrane region" description="Helical" evidence="6">
    <location>
        <begin position="66"/>
        <end position="85"/>
    </location>
</feature>
<evidence type="ECO:0000313" key="7">
    <source>
        <dbReference type="EMBL" id="PVE43748.1"/>
    </source>
</evidence>
<reference evidence="7" key="1">
    <citation type="submission" date="2017-04" db="EMBL/GenBank/DDBJ databases">
        <title>Unexpected and diverse lifestyles within the genus Limnohabitans.</title>
        <authorList>
            <person name="Kasalicky V."/>
            <person name="Mehrshad M."/>
            <person name="Andrei S.-A."/>
            <person name="Salcher M."/>
            <person name="Kratochvilova H."/>
            <person name="Simek K."/>
            <person name="Ghai R."/>
        </authorList>
    </citation>
    <scope>NUCLEOTIDE SEQUENCE [LARGE SCALE GENOMIC DNA]</scope>
    <source>
        <strain evidence="7">II-D5</strain>
    </source>
</reference>
<evidence type="ECO:0000256" key="4">
    <source>
        <dbReference type="ARBA" id="ARBA00022989"/>
    </source>
</evidence>
<dbReference type="EMBL" id="LFYT02000004">
    <property type="protein sequence ID" value="PVE43748.1"/>
    <property type="molecule type" value="Genomic_DNA"/>
</dbReference>
<gene>
    <name evidence="7" type="ORF">H663_004540</name>
</gene>
<dbReference type="RefSeq" id="WP_053171171.1">
    <property type="nucleotide sequence ID" value="NZ_LFYT02000004.1"/>
</dbReference>
<dbReference type="SUPFAM" id="SSF90123">
    <property type="entry name" value="ABC transporter transmembrane region"/>
    <property type="match status" value="1"/>
</dbReference>
<keyword evidence="2" id="KW-0813">Transport</keyword>
<dbReference type="GO" id="GO:0015833">
    <property type="term" value="P:peptide transport"/>
    <property type="evidence" value="ECO:0007669"/>
    <property type="project" value="InterPro"/>
</dbReference>
<dbReference type="PANTHER" id="PTHR11384">
    <property type="entry name" value="ATP-BINDING CASSETTE, SUB-FAMILY D MEMBER"/>
    <property type="match status" value="1"/>
</dbReference>
<organism evidence="7 8">
    <name type="scientific">Limnohabitans planktonicus II-D5</name>
    <dbReference type="NCBI Taxonomy" id="1293045"/>
    <lineage>
        <taxon>Bacteria</taxon>
        <taxon>Pseudomonadati</taxon>
        <taxon>Pseudomonadota</taxon>
        <taxon>Betaproteobacteria</taxon>
        <taxon>Burkholderiales</taxon>
        <taxon>Comamonadaceae</taxon>
        <taxon>Limnohabitans</taxon>
    </lineage>
</organism>
<dbReference type="GO" id="GO:0005886">
    <property type="term" value="C:plasma membrane"/>
    <property type="evidence" value="ECO:0007669"/>
    <property type="project" value="UniProtKB-SubCell"/>
</dbReference>
<keyword evidence="5 6" id="KW-0472">Membrane</keyword>
<feature type="transmembrane region" description="Helical" evidence="6">
    <location>
        <begin position="131"/>
        <end position="152"/>
    </location>
</feature>
<dbReference type="GO" id="GO:0005524">
    <property type="term" value="F:ATP binding"/>
    <property type="evidence" value="ECO:0007669"/>
    <property type="project" value="InterPro"/>
</dbReference>
<evidence type="ECO:0000256" key="6">
    <source>
        <dbReference type="SAM" id="Phobius"/>
    </source>
</evidence>
<evidence type="ECO:0000256" key="2">
    <source>
        <dbReference type="ARBA" id="ARBA00022448"/>
    </source>
</evidence>
<evidence type="ECO:0000256" key="1">
    <source>
        <dbReference type="ARBA" id="ARBA00004651"/>
    </source>
</evidence>
<proteinExistence type="predicted"/>
<comment type="subcellular location">
    <subcellularLocation>
        <location evidence="1">Cell membrane</location>
        <topology evidence="1">Multi-pass membrane protein</topology>
    </subcellularLocation>
</comment>
<dbReference type="GO" id="GO:1904680">
    <property type="term" value="F:peptide transmembrane transporter activity"/>
    <property type="evidence" value="ECO:0007669"/>
    <property type="project" value="InterPro"/>
</dbReference>
<evidence type="ECO:0000256" key="5">
    <source>
        <dbReference type="ARBA" id="ARBA00023136"/>
    </source>
</evidence>
<sequence length="318" mass="37164">MFRSFFLSRRWALWAWGGLFVLIAMVFITVQQTVRLNAWYGEFYDLLQKPEQAGGLDKFWGFMEQFAWIAFPYMLLRSLETYLASHYAFRWRQAMTELYLPRWQRTFYTVEGASQRIQEDCMRFARQTENLGLGLVRAVLTLVSFIPILWGLSKGMAIVWLQFEGSLFWVALTTALGGTVLAWFVGIRLPGLEYNNQKTEAALRKTLVYAEDDRSRMDLSQALSLFTGVRLNNFRLFNHYAYFNLWSNFYSQTMIIFPYLLMGPSLFTGLITLGVIQQVSNAFGKVNDAFSYLIERWTDITELRSIYKRLSEFEKGLA</sequence>
<protein>
    <submittedName>
        <fullName evidence="7">Transporter</fullName>
    </submittedName>
</protein>
<evidence type="ECO:0000313" key="8">
    <source>
        <dbReference type="Proteomes" id="UP000037507"/>
    </source>
</evidence>
<feature type="transmembrane region" description="Helical" evidence="6">
    <location>
        <begin position="12"/>
        <end position="30"/>
    </location>
</feature>
<accession>A0A2T7UGK9</accession>
<feature type="transmembrane region" description="Helical" evidence="6">
    <location>
        <begin position="256"/>
        <end position="276"/>
    </location>
</feature>
<dbReference type="NCBIfam" id="NF009036">
    <property type="entry name" value="PRK12369.1"/>
    <property type="match status" value="1"/>
</dbReference>
<dbReference type="InterPro" id="IPR036640">
    <property type="entry name" value="ABC1_TM_sf"/>
</dbReference>
<keyword evidence="4 6" id="KW-1133">Transmembrane helix</keyword>
<dbReference type="Pfam" id="PF05992">
    <property type="entry name" value="SbmA_BacA"/>
    <property type="match status" value="1"/>
</dbReference>
<dbReference type="PANTHER" id="PTHR11384:SF59">
    <property type="entry name" value="LYSOSOMAL COBALAMIN TRANSPORTER ABCD4"/>
    <property type="match status" value="1"/>
</dbReference>
<dbReference type="OrthoDB" id="9810134at2"/>
<dbReference type="Proteomes" id="UP000037507">
    <property type="component" value="Unassembled WGS sequence"/>
</dbReference>
<feature type="transmembrane region" description="Helical" evidence="6">
    <location>
        <begin position="167"/>
        <end position="189"/>
    </location>
</feature>
<evidence type="ECO:0000256" key="3">
    <source>
        <dbReference type="ARBA" id="ARBA00022692"/>
    </source>
</evidence>
<dbReference type="AlphaFoldDB" id="A0A2T7UGK9"/>
<keyword evidence="8" id="KW-1185">Reference proteome</keyword>
<comment type="caution">
    <text evidence="7">The sequence shown here is derived from an EMBL/GenBank/DDBJ whole genome shotgun (WGS) entry which is preliminary data.</text>
</comment>
<name>A0A2T7UGK9_9BURK</name>
<keyword evidence="3 6" id="KW-0812">Transmembrane</keyword>